<dbReference type="InterPro" id="IPR014717">
    <property type="entry name" value="Transl_elong_EF1B/ribsomal_bS6"/>
</dbReference>
<evidence type="ECO:0000256" key="1">
    <source>
        <dbReference type="SAM" id="Coils"/>
    </source>
</evidence>
<dbReference type="RefSeq" id="WP_131156516.1">
    <property type="nucleotide sequence ID" value="NZ_CP036402.1"/>
</dbReference>
<evidence type="ECO:0008006" key="6">
    <source>
        <dbReference type="Google" id="ProtNLM"/>
    </source>
</evidence>
<dbReference type="Pfam" id="PF04350">
    <property type="entry name" value="PilO"/>
    <property type="match status" value="1"/>
</dbReference>
<feature type="transmembrane region" description="Helical" evidence="3">
    <location>
        <begin position="7"/>
        <end position="25"/>
    </location>
</feature>
<keyword evidence="3" id="KW-0812">Transmembrane</keyword>
<evidence type="ECO:0000256" key="2">
    <source>
        <dbReference type="SAM" id="MobiDB-lite"/>
    </source>
</evidence>
<protein>
    <recommendedName>
        <fullName evidence="6">Type 4a pilus biogenesis protein PilO</fullName>
    </recommendedName>
</protein>
<dbReference type="GO" id="GO:0043107">
    <property type="term" value="P:type IV pilus-dependent motility"/>
    <property type="evidence" value="ECO:0007669"/>
    <property type="project" value="InterPro"/>
</dbReference>
<dbReference type="EMBL" id="CP036402">
    <property type="protein sequence ID" value="QBI21524.1"/>
    <property type="molecule type" value="Genomic_DNA"/>
</dbReference>
<dbReference type="Proteomes" id="UP000291469">
    <property type="component" value="Chromosome"/>
</dbReference>
<keyword evidence="5" id="KW-1185">Reference proteome</keyword>
<proteinExistence type="predicted"/>
<feature type="compositionally biased region" description="Acidic residues" evidence="2">
    <location>
        <begin position="193"/>
        <end position="242"/>
    </location>
</feature>
<organism evidence="4 5">
    <name type="scientific">Egibacter rhizosphaerae</name>
    <dbReference type="NCBI Taxonomy" id="1670831"/>
    <lineage>
        <taxon>Bacteria</taxon>
        <taxon>Bacillati</taxon>
        <taxon>Actinomycetota</taxon>
        <taxon>Nitriliruptoria</taxon>
        <taxon>Egibacterales</taxon>
        <taxon>Egibacteraceae</taxon>
        <taxon>Egibacter</taxon>
    </lineage>
</organism>
<sequence>MRTRAPIIAGLLAVALGAGFWFFLYQPQTENREEIEEETAQLEAEAGQLRNEIAHLREIKENEIEYEARLARLEEYVPHGVQQPSALREFQQTADSAGVEISDLSFGDPVAVEDAPDTGEPETTLAEINVSMSLQGGYFQLVDLLRRLEVDVARALLVDSVNLTEGEDGFPDLRGTWNGRMFAVVDIASAGDPGEEGAGDLPDLEDGDELDEDELDDADEDGDAEPDDLDNEDDEDEEVANR</sequence>
<accession>A0A411YJZ3</accession>
<name>A0A411YJZ3_9ACTN</name>
<reference evidence="4 5" key="1">
    <citation type="submission" date="2019-01" db="EMBL/GenBank/DDBJ databases">
        <title>Egibacter rhizosphaerae EGI 80759T.</title>
        <authorList>
            <person name="Chen D.-D."/>
            <person name="Tian Y."/>
            <person name="Jiao J.-Y."/>
            <person name="Zhang X.-T."/>
            <person name="Zhang Y.-G."/>
            <person name="Zhang Y."/>
            <person name="Xiao M."/>
            <person name="Shu W.-S."/>
            <person name="Li W.-J."/>
        </authorList>
    </citation>
    <scope>NUCLEOTIDE SEQUENCE [LARGE SCALE GENOMIC DNA]</scope>
    <source>
        <strain evidence="4 5">EGI 80759</strain>
    </source>
</reference>
<feature type="region of interest" description="Disordered" evidence="2">
    <location>
        <begin position="190"/>
        <end position="242"/>
    </location>
</feature>
<evidence type="ECO:0000313" key="5">
    <source>
        <dbReference type="Proteomes" id="UP000291469"/>
    </source>
</evidence>
<dbReference type="InterPro" id="IPR007445">
    <property type="entry name" value="PilO"/>
</dbReference>
<keyword evidence="3" id="KW-1133">Transmembrane helix</keyword>
<dbReference type="Gene3D" id="3.30.70.60">
    <property type="match status" value="1"/>
</dbReference>
<keyword evidence="3" id="KW-0472">Membrane</keyword>
<evidence type="ECO:0000256" key="3">
    <source>
        <dbReference type="SAM" id="Phobius"/>
    </source>
</evidence>
<feature type="coiled-coil region" evidence="1">
    <location>
        <begin position="25"/>
        <end position="76"/>
    </location>
</feature>
<dbReference type="AlphaFoldDB" id="A0A411YJZ3"/>
<dbReference type="GO" id="GO:0043683">
    <property type="term" value="P:type IV pilus assembly"/>
    <property type="evidence" value="ECO:0007669"/>
    <property type="project" value="InterPro"/>
</dbReference>
<evidence type="ECO:0000313" key="4">
    <source>
        <dbReference type="EMBL" id="QBI21524.1"/>
    </source>
</evidence>
<gene>
    <name evidence="4" type="ORF">ER308_19415</name>
</gene>
<dbReference type="KEGG" id="erz:ER308_19415"/>
<keyword evidence="1" id="KW-0175">Coiled coil</keyword>